<sequence length="316" mass="34414">MVDRSNKPSALHPSGTGPSPTVYSDGKKVTATLPTGDSVEVMLYGATVTSWKSNGKEHMWLSEKAILDGSKAIRGGIPVVFPVFGPPPKNHATSSLPQHGFARISHWEYLGKSSSESGLLAKGGDDAVRLDFGLTPANLSDEMKKAWPYDFSLQYSVTLGKNGLQTMLSVRNEGDKPFDFQMLTHTYFRIPDVSKIQITGLAGTKYNDKVMNGNEFDTPSPNLRIEGQTDRVYKSLKQDTTSITVDGSPAYDVIRDNLADTVIWNPWTEGAQAIGDFAPKDGWKNMICVEAGAVNGWTTLEGQDGFEAGQILKSYL</sequence>
<keyword evidence="2" id="KW-1185">Reference proteome</keyword>
<comment type="caution">
    <text evidence="1">The sequence shown here is derived from an EMBL/GenBank/DDBJ whole genome shotgun (WGS) entry which is preliminary data.</text>
</comment>
<protein>
    <submittedName>
        <fullName evidence="1">Uncharacterized protein</fullName>
    </submittedName>
</protein>
<organism evidence="1 2">
    <name type="scientific">Zalaria obscura</name>
    <dbReference type="NCBI Taxonomy" id="2024903"/>
    <lineage>
        <taxon>Eukaryota</taxon>
        <taxon>Fungi</taxon>
        <taxon>Dikarya</taxon>
        <taxon>Ascomycota</taxon>
        <taxon>Pezizomycotina</taxon>
        <taxon>Dothideomycetes</taxon>
        <taxon>Dothideomycetidae</taxon>
        <taxon>Dothideales</taxon>
        <taxon>Zalariaceae</taxon>
        <taxon>Zalaria</taxon>
    </lineage>
</organism>
<dbReference type="Proteomes" id="UP001320706">
    <property type="component" value="Unassembled WGS sequence"/>
</dbReference>
<evidence type="ECO:0000313" key="1">
    <source>
        <dbReference type="EMBL" id="KAK8217420.1"/>
    </source>
</evidence>
<evidence type="ECO:0000313" key="2">
    <source>
        <dbReference type="Proteomes" id="UP001320706"/>
    </source>
</evidence>
<gene>
    <name evidence="1" type="ORF">M8818_001176</name>
</gene>
<dbReference type="EMBL" id="JAMKPW020000005">
    <property type="protein sequence ID" value="KAK8217420.1"/>
    <property type="molecule type" value="Genomic_DNA"/>
</dbReference>
<reference evidence="1" key="1">
    <citation type="submission" date="2024-02" db="EMBL/GenBank/DDBJ databases">
        <title>Metagenome Assembled Genome of Zalaria obscura JY119.</title>
        <authorList>
            <person name="Vighnesh L."/>
            <person name="Jagadeeshwari U."/>
            <person name="Venkata Ramana C."/>
            <person name="Sasikala C."/>
        </authorList>
    </citation>
    <scope>NUCLEOTIDE SEQUENCE</scope>
    <source>
        <strain evidence="1">JY119</strain>
    </source>
</reference>
<proteinExistence type="predicted"/>
<accession>A0ACC3SL40</accession>
<name>A0ACC3SL40_9PEZI</name>